<dbReference type="PROSITE" id="PS50109">
    <property type="entry name" value="HIS_KIN"/>
    <property type="match status" value="1"/>
</dbReference>
<sequence>MNKPARSLGQRIIWAFVILALLCASLFSFFNVVFVYTVEDQFFRHQLMDEEKYQLQQPHLSAPQSPAIQIYLQTKDLPADLLQALEPATQRTEYSGLDGRHYHLRRVVHPAAKEPVWLVAEVSQQLVVRPIRDEMFLFYGISTLVMLLLAAALGFVLARRATRPLTQLAELVQNDQLSPGFSKVFPANEIGVLAEALEQNWQRVQAFIAREQAFSRDASHELRTPLAVIQSSCELLLAQMSTQAWPAEQQQRLEQIQHSSRQMNQLISTLLAMSREQHLGKMESIKLAALLEQLVLNLSPLLDGKHIELELQVEPDLQLQLNPVLLQMVLTNLLQNAFLHGAPGTVHISADSLGLVISNPLQAEDAPTELTALFAKGRQSSGYGLGLGIVQRLCQQTGLELQLNRSEQQLIVRLIWPQL</sequence>
<evidence type="ECO:0000259" key="9">
    <source>
        <dbReference type="PROSITE" id="PS50109"/>
    </source>
</evidence>
<accession>A0ABU1VZD5</accession>
<evidence type="ECO:0000256" key="5">
    <source>
        <dbReference type="ARBA" id="ARBA00022692"/>
    </source>
</evidence>
<feature type="transmembrane region" description="Helical" evidence="8">
    <location>
        <begin position="12"/>
        <end position="38"/>
    </location>
</feature>
<dbReference type="RefSeq" id="WP_310277545.1">
    <property type="nucleotide sequence ID" value="NZ_JAVDWR010000005.1"/>
</dbReference>
<keyword evidence="8" id="KW-0472">Membrane</keyword>
<evidence type="ECO:0000256" key="3">
    <source>
        <dbReference type="ARBA" id="ARBA00022553"/>
    </source>
</evidence>
<organism evidence="10 11">
    <name type="scientific">Rheinheimera soli</name>
    <dbReference type="NCBI Taxonomy" id="443616"/>
    <lineage>
        <taxon>Bacteria</taxon>
        <taxon>Pseudomonadati</taxon>
        <taxon>Pseudomonadota</taxon>
        <taxon>Gammaproteobacteria</taxon>
        <taxon>Chromatiales</taxon>
        <taxon>Chromatiaceae</taxon>
        <taxon>Rheinheimera</taxon>
    </lineage>
</organism>
<comment type="catalytic activity">
    <reaction evidence="1">
        <text>ATP + protein L-histidine = ADP + protein N-phospho-L-histidine.</text>
        <dbReference type="EC" id="2.7.13.3"/>
    </reaction>
</comment>
<dbReference type="GO" id="GO:0016301">
    <property type="term" value="F:kinase activity"/>
    <property type="evidence" value="ECO:0007669"/>
    <property type="project" value="UniProtKB-KW"/>
</dbReference>
<dbReference type="SUPFAM" id="SSF47384">
    <property type="entry name" value="Homodimeric domain of signal transducing histidine kinase"/>
    <property type="match status" value="1"/>
</dbReference>
<evidence type="ECO:0000313" key="10">
    <source>
        <dbReference type="EMBL" id="MDR7121070.1"/>
    </source>
</evidence>
<dbReference type="InterPro" id="IPR003661">
    <property type="entry name" value="HisK_dim/P_dom"/>
</dbReference>
<gene>
    <name evidence="10" type="ORF">J2W69_002011</name>
</gene>
<protein>
    <recommendedName>
        <fullName evidence="2">histidine kinase</fullName>
        <ecNumber evidence="2">2.7.13.3</ecNumber>
    </recommendedName>
</protein>
<dbReference type="InterPro" id="IPR005467">
    <property type="entry name" value="His_kinase_dom"/>
</dbReference>
<proteinExistence type="predicted"/>
<dbReference type="Gene3D" id="1.10.287.130">
    <property type="match status" value="1"/>
</dbReference>
<comment type="caution">
    <text evidence="10">The sequence shown here is derived from an EMBL/GenBank/DDBJ whole genome shotgun (WGS) entry which is preliminary data.</text>
</comment>
<keyword evidence="11" id="KW-1185">Reference proteome</keyword>
<dbReference type="EC" id="2.7.13.3" evidence="2"/>
<evidence type="ECO:0000256" key="8">
    <source>
        <dbReference type="SAM" id="Phobius"/>
    </source>
</evidence>
<evidence type="ECO:0000256" key="7">
    <source>
        <dbReference type="ARBA" id="ARBA00022989"/>
    </source>
</evidence>
<evidence type="ECO:0000313" key="11">
    <source>
        <dbReference type="Proteomes" id="UP001257909"/>
    </source>
</evidence>
<dbReference type="SUPFAM" id="SSF55874">
    <property type="entry name" value="ATPase domain of HSP90 chaperone/DNA topoisomerase II/histidine kinase"/>
    <property type="match status" value="1"/>
</dbReference>
<dbReference type="Gene3D" id="3.30.565.10">
    <property type="entry name" value="Histidine kinase-like ATPase, C-terminal domain"/>
    <property type="match status" value="1"/>
</dbReference>
<feature type="domain" description="Histidine kinase" evidence="9">
    <location>
        <begin position="217"/>
        <end position="419"/>
    </location>
</feature>
<evidence type="ECO:0000256" key="4">
    <source>
        <dbReference type="ARBA" id="ARBA00022679"/>
    </source>
</evidence>
<dbReference type="PANTHER" id="PTHR45436">
    <property type="entry name" value="SENSOR HISTIDINE KINASE YKOH"/>
    <property type="match status" value="1"/>
</dbReference>
<keyword evidence="3" id="KW-0597">Phosphoprotein</keyword>
<dbReference type="InterPro" id="IPR036097">
    <property type="entry name" value="HisK_dim/P_sf"/>
</dbReference>
<keyword evidence="5 8" id="KW-0812">Transmembrane</keyword>
<evidence type="ECO:0000256" key="6">
    <source>
        <dbReference type="ARBA" id="ARBA00022777"/>
    </source>
</evidence>
<dbReference type="Proteomes" id="UP001257909">
    <property type="component" value="Unassembled WGS sequence"/>
</dbReference>
<name>A0ABU1VZD5_9GAMM</name>
<keyword evidence="4" id="KW-0808">Transferase</keyword>
<dbReference type="PANTHER" id="PTHR45436:SF16">
    <property type="entry name" value="HISTIDINE KINASE"/>
    <property type="match status" value="1"/>
</dbReference>
<dbReference type="EMBL" id="JAVDWR010000005">
    <property type="protein sequence ID" value="MDR7121070.1"/>
    <property type="molecule type" value="Genomic_DNA"/>
</dbReference>
<dbReference type="Pfam" id="PF00512">
    <property type="entry name" value="HisKA"/>
    <property type="match status" value="1"/>
</dbReference>
<reference evidence="10 11" key="1">
    <citation type="submission" date="2023-07" db="EMBL/GenBank/DDBJ databases">
        <title>Sorghum-associated microbial communities from plants grown in Nebraska, USA.</title>
        <authorList>
            <person name="Schachtman D."/>
        </authorList>
    </citation>
    <scope>NUCLEOTIDE SEQUENCE [LARGE SCALE GENOMIC DNA]</scope>
    <source>
        <strain evidence="10 11">4138</strain>
    </source>
</reference>
<evidence type="ECO:0000256" key="1">
    <source>
        <dbReference type="ARBA" id="ARBA00000085"/>
    </source>
</evidence>
<evidence type="ECO:0000256" key="2">
    <source>
        <dbReference type="ARBA" id="ARBA00012438"/>
    </source>
</evidence>
<dbReference type="Pfam" id="PF02518">
    <property type="entry name" value="HATPase_c"/>
    <property type="match status" value="1"/>
</dbReference>
<keyword evidence="7 8" id="KW-1133">Transmembrane helix</keyword>
<dbReference type="SMART" id="SM00388">
    <property type="entry name" value="HisKA"/>
    <property type="match status" value="1"/>
</dbReference>
<dbReference type="CDD" id="cd00082">
    <property type="entry name" value="HisKA"/>
    <property type="match status" value="1"/>
</dbReference>
<dbReference type="InterPro" id="IPR050428">
    <property type="entry name" value="TCS_sensor_his_kinase"/>
</dbReference>
<dbReference type="InterPro" id="IPR036890">
    <property type="entry name" value="HATPase_C_sf"/>
</dbReference>
<feature type="transmembrane region" description="Helical" evidence="8">
    <location>
        <begin position="136"/>
        <end position="158"/>
    </location>
</feature>
<dbReference type="Gene3D" id="6.10.340.10">
    <property type="match status" value="1"/>
</dbReference>
<dbReference type="InterPro" id="IPR003594">
    <property type="entry name" value="HATPase_dom"/>
</dbReference>
<dbReference type="SMART" id="SM00387">
    <property type="entry name" value="HATPase_c"/>
    <property type="match status" value="1"/>
</dbReference>
<keyword evidence="6 10" id="KW-0418">Kinase</keyword>